<dbReference type="PANTHER" id="PTHR13812:SF19">
    <property type="entry name" value="KETIMINE REDUCTASE MU-CRYSTALLIN"/>
    <property type="match status" value="1"/>
</dbReference>
<dbReference type="Pfam" id="PF02423">
    <property type="entry name" value="OCD_Mu_crystall"/>
    <property type="match status" value="1"/>
</dbReference>
<evidence type="ECO:0000256" key="1">
    <source>
        <dbReference type="ARBA" id="ARBA00008903"/>
    </source>
</evidence>
<evidence type="ECO:0000313" key="4">
    <source>
        <dbReference type="Proteomes" id="UP000996601"/>
    </source>
</evidence>
<evidence type="ECO:0000256" key="2">
    <source>
        <dbReference type="ARBA" id="ARBA00023027"/>
    </source>
</evidence>
<reference evidence="3" key="1">
    <citation type="submission" date="2021-07" db="EMBL/GenBank/DDBJ databases">
        <title>Shinella sp. nov., a novel member of the genus Shinella from water.</title>
        <authorList>
            <person name="Deng Y."/>
        </authorList>
    </citation>
    <scope>NUCLEOTIDE SEQUENCE</scope>
    <source>
        <strain evidence="3">CPCC 100929</strain>
    </source>
</reference>
<dbReference type="InterPro" id="IPR036291">
    <property type="entry name" value="NAD(P)-bd_dom_sf"/>
</dbReference>
<gene>
    <name evidence="3" type="ORF">GB927_025875</name>
</gene>
<dbReference type="PANTHER" id="PTHR13812">
    <property type="entry name" value="KETIMINE REDUCTASE MU-CRYSTALLIN"/>
    <property type="match status" value="1"/>
</dbReference>
<dbReference type="Proteomes" id="UP000996601">
    <property type="component" value="Unassembled WGS sequence"/>
</dbReference>
<accession>A0ABT1RE84</accession>
<dbReference type="PIRSF" id="PIRSF001439">
    <property type="entry name" value="CryM"/>
    <property type="match status" value="1"/>
</dbReference>
<dbReference type="Gene3D" id="3.40.50.720">
    <property type="entry name" value="NAD(P)-binding Rossmann-like Domain"/>
    <property type="match status" value="1"/>
</dbReference>
<keyword evidence="4" id="KW-1185">Reference proteome</keyword>
<comment type="similarity">
    <text evidence="1">Belongs to the ornithine cyclodeaminase/mu-crystallin family.</text>
</comment>
<dbReference type="SUPFAM" id="SSF51735">
    <property type="entry name" value="NAD(P)-binding Rossmann-fold domains"/>
    <property type="match status" value="1"/>
</dbReference>
<dbReference type="NCBIfam" id="NF005603">
    <property type="entry name" value="PRK07340.1"/>
    <property type="match status" value="1"/>
</dbReference>
<evidence type="ECO:0000313" key="3">
    <source>
        <dbReference type="EMBL" id="MCQ4633494.1"/>
    </source>
</evidence>
<dbReference type="InterPro" id="IPR023401">
    <property type="entry name" value="ODC_N"/>
</dbReference>
<keyword evidence="2" id="KW-0520">NAD</keyword>
<proteinExistence type="inferred from homology"/>
<dbReference type="NCBIfam" id="NF045512">
    <property type="entry name" value="PyrPipCarbRedLhpI"/>
    <property type="match status" value="1"/>
</dbReference>
<sequence>MVQHFDASLTETLLPFGLLVRELERTVAAYADGKIVSPERLVIPLAAGGVMLSMPASAEDIASHKLVNVCPSNLSRNLATINGEVVAYDAVTGVSLFALDGPTVTGRRTAAVTLLAISRLRKTPPKTIAIIGTGKQASTHAQAFASFFPGANLVVAGISREEEDQFCARHTACAVRPFADRDWSRVDVVVTLTTSKTPVYAEVATRDRLVVGVGAFTPDAAEVGRETVLASSLIVDDAAGARHEAGDLIQAGADWSKVLSLSDVLKGMADVAGPIFFKSVGCAAWDLAACRVARAMIATDTSDRPSR</sequence>
<organism evidence="3 4">
    <name type="scientific">Shinella lacus</name>
    <dbReference type="NCBI Taxonomy" id="2654216"/>
    <lineage>
        <taxon>Bacteria</taxon>
        <taxon>Pseudomonadati</taxon>
        <taxon>Pseudomonadota</taxon>
        <taxon>Alphaproteobacteria</taxon>
        <taxon>Hyphomicrobiales</taxon>
        <taxon>Rhizobiaceae</taxon>
        <taxon>Shinella</taxon>
    </lineage>
</organism>
<dbReference type="Gene3D" id="3.30.1780.10">
    <property type="entry name" value="ornithine cyclodeaminase, domain 1"/>
    <property type="match status" value="1"/>
</dbReference>
<protein>
    <submittedName>
        <fullName evidence="3">Delta(1)-pyrroline-2-carboxylate reductase family protein</fullName>
    </submittedName>
</protein>
<comment type="caution">
    <text evidence="3">The sequence shown here is derived from an EMBL/GenBank/DDBJ whole genome shotgun (WGS) entry which is preliminary data.</text>
</comment>
<name>A0ABT1RE84_9HYPH</name>
<dbReference type="InterPro" id="IPR003462">
    <property type="entry name" value="ODC_Mu_crystall"/>
</dbReference>
<dbReference type="RefSeq" id="WP_256120112.1">
    <property type="nucleotide sequence ID" value="NZ_WHSB02000013.1"/>
</dbReference>
<dbReference type="InterPro" id="IPR053444">
    <property type="entry name" value="Pyr2C_reductase-like"/>
</dbReference>
<dbReference type="EMBL" id="WHSB02000013">
    <property type="protein sequence ID" value="MCQ4633494.1"/>
    <property type="molecule type" value="Genomic_DNA"/>
</dbReference>